<sequence length="263" mass="28591">MSACIASLPDRALVRVSGPDARTFLNGLLTQEVLSLKPGELRFGALLSPPGRLLFDLFLLGQDDGVLIDVAADRRDALIQRLSLYRLRADVTIQPDDGTVQVLWPATPDTPGTSDARLADLGHRHYGAPLPTSAEAADWHDHRLSLGIPDPARDGGQDTTYPIEADFDLLNGIDFSKGCFIGQETTSRMKRRGAIRNRMLPLDIDGPLPPFGSEVLNGDRRAGQTLSGQGGRLMALLRLDRLDGNLTVEGTPATVRRPDWLDL</sequence>
<dbReference type="SUPFAM" id="SSF103025">
    <property type="entry name" value="Folate-binding domain"/>
    <property type="match status" value="1"/>
</dbReference>
<dbReference type="InterPro" id="IPR017703">
    <property type="entry name" value="YgfZ/GCV_T_CS"/>
</dbReference>
<evidence type="ECO:0000259" key="2">
    <source>
        <dbReference type="Pfam" id="PF25455"/>
    </source>
</evidence>
<dbReference type="InterPro" id="IPR027266">
    <property type="entry name" value="TrmE/GcvT-like"/>
</dbReference>
<dbReference type="EMBL" id="JACIJB010000001">
    <property type="protein sequence ID" value="MBB5659905.1"/>
    <property type="molecule type" value="Genomic_DNA"/>
</dbReference>
<dbReference type="NCBIfam" id="TIGR03317">
    <property type="entry name" value="ygfZ_signature"/>
    <property type="match status" value="1"/>
</dbReference>
<proteinExistence type="predicted"/>
<keyword evidence="4" id="KW-1185">Reference proteome</keyword>
<keyword evidence="1" id="KW-0809">Transit peptide</keyword>
<dbReference type="GO" id="GO:0016226">
    <property type="term" value="P:iron-sulfur cluster assembly"/>
    <property type="evidence" value="ECO:0007669"/>
    <property type="project" value="TreeGrafter"/>
</dbReference>
<dbReference type="OrthoDB" id="9796287at2"/>
<gene>
    <name evidence="3" type="ORF">FHS65_000623</name>
</gene>
<evidence type="ECO:0000313" key="3">
    <source>
        <dbReference type="EMBL" id="MBB5659905.1"/>
    </source>
</evidence>
<protein>
    <recommendedName>
        <fullName evidence="2">CAF17 C-terminal domain-containing protein</fullName>
    </recommendedName>
</protein>
<dbReference type="RefSeq" id="WP_123287309.1">
    <property type="nucleotide sequence ID" value="NZ_JACIJB010000001.1"/>
</dbReference>
<dbReference type="InterPro" id="IPR045179">
    <property type="entry name" value="YgfZ/GcvT"/>
</dbReference>
<accession>A0A7W9E7P9</accession>
<dbReference type="Proteomes" id="UP000548978">
    <property type="component" value="Unassembled WGS sequence"/>
</dbReference>
<evidence type="ECO:0000313" key="4">
    <source>
        <dbReference type="Proteomes" id="UP000548978"/>
    </source>
</evidence>
<dbReference type="Pfam" id="PF25455">
    <property type="entry name" value="Beta-barrel_CAF17_C"/>
    <property type="match status" value="1"/>
</dbReference>
<reference evidence="3 4" key="1">
    <citation type="submission" date="2020-08" db="EMBL/GenBank/DDBJ databases">
        <title>Genomic Encyclopedia of Type Strains, Phase IV (KMG-IV): sequencing the most valuable type-strain genomes for metagenomic binning, comparative biology and taxonomic classification.</title>
        <authorList>
            <person name="Goeker M."/>
        </authorList>
    </citation>
    <scope>NUCLEOTIDE SEQUENCE [LARGE SCALE GENOMIC DNA]</scope>
    <source>
        <strain evidence="3 4">DSM 24448</strain>
    </source>
</reference>
<dbReference type="InterPro" id="IPR057460">
    <property type="entry name" value="CAF17_C"/>
</dbReference>
<feature type="domain" description="CAF17 C-terminal" evidence="2">
    <location>
        <begin position="196"/>
        <end position="261"/>
    </location>
</feature>
<evidence type="ECO:0000256" key="1">
    <source>
        <dbReference type="ARBA" id="ARBA00022946"/>
    </source>
</evidence>
<comment type="caution">
    <text evidence="3">The sequence shown here is derived from an EMBL/GenBank/DDBJ whole genome shotgun (WGS) entry which is preliminary data.</text>
</comment>
<organism evidence="3 4">
    <name type="scientific">Brevundimonas halotolerans</name>
    <dbReference type="NCBI Taxonomy" id="69670"/>
    <lineage>
        <taxon>Bacteria</taxon>
        <taxon>Pseudomonadati</taxon>
        <taxon>Pseudomonadota</taxon>
        <taxon>Alphaproteobacteria</taxon>
        <taxon>Caulobacterales</taxon>
        <taxon>Caulobacteraceae</taxon>
        <taxon>Brevundimonas</taxon>
    </lineage>
</organism>
<name>A0A7W9E7P9_9CAUL</name>
<dbReference type="PANTHER" id="PTHR22602">
    <property type="entry name" value="TRANSFERASE CAF17, MITOCHONDRIAL-RELATED"/>
    <property type="match status" value="1"/>
</dbReference>
<dbReference type="Gene3D" id="3.30.1360.120">
    <property type="entry name" value="Probable tRNA modification gtpase trme, domain 1"/>
    <property type="match status" value="1"/>
</dbReference>
<dbReference type="PANTHER" id="PTHR22602:SF0">
    <property type="entry name" value="TRANSFERASE CAF17, MITOCHONDRIAL-RELATED"/>
    <property type="match status" value="1"/>
</dbReference>
<dbReference type="Gene3D" id="2.40.30.160">
    <property type="match status" value="1"/>
</dbReference>
<dbReference type="AlphaFoldDB" id="A0A7W9E7P9"/>